<dbReference type="Pfam" id="PF13378">
    <property type="entry name" value="MR_MLE_C"/>
    <property type="match status" value="1"/>
</dbReference>
<evidence type="ECO:0000256" key="1">
    <source>
        <dbReference type="ARBA" id="ARBA00001968"/>
    </source>
</evidence>
<dbReference type="EC" id="4.2.1.113" evidence="5 6"/>
<evidence type="ECO:0000313" key="8">
    <source>
        <dbReference type="EMBL" id="MTF37949.1"/>
    </source>
</evidence>
<dbReference type="Proteomes" id="UP000437131">
    <property type="component" value="Unassembled WGS sequence"/>
</dbReference>
<keyword evidence="3" id="KW-0460">Magnesium</keyword>
<dbReference type="InterPro" id="IPR010197">
    <property type="entry name" value="OSBS/NAAAR"/>
</dbReference>
<evidence type="ECO:0000256" key="3">
    <source>
        <dbReference type="ARBA" id="ARBA00022842"/>
    </source>
</evidence>
<reference evidence="8 9" key="1">
    <citation type="submission" date="2019-11" db="EMBL/GenBank/DDBJ databases">
        <title>Isolation of a new High Light Tolerant Cyanobacteria.</title>
        <authorList>
            <person name="Dobson Z."/>
            <person name="Vaughn N."/>
            <person name="Vaughn M."/>
            <person name="Fromme P."/>
            <person name="Mazor Y."/>
        </authorList>
    </citation>
    <scope>NUCLEOTIDE SEQUENCE [LARGE SCALE GENOMIC DNA]</scope>
    <source>
        <strain evidence="8 9">0216</strain>
    </source>
</reference>
<dbReference type="PANTHER" id="PTHR48073:SF5">
    <property type="entry name" value="O-SUCCINYLBENZOATE SYNTHASE"/>
    <property type="match status" value="1"/>
</dbReference>
<evidence type="ECO:0000259" key="7">
    <source>
        <dbReference type="SMART" id="SM00922"/>
    </source>
</evidence>
<organism evidence="8 9">
    <name type="scientific">Cyanobacterium aponinum 0216</name>
    <dbReference type="NCBI Taxonomy" id="2676140"/>
    <lineage>
        <taxon>Bacteria</taxon>
        <taxon>Bacillati</taxon>
        <taxon>Cyanobacteriota</taxon>
        <taxon>Cyanophyceae</taxon>
        <taxon>Oscillatoriophycideae</taxon>
        <taxon>Chroococcales</taxon>
        <taxon>Geminocystaceae</taxon>
        <taxon>Cyanobacterium</taxon>
    </lineage>
</organism>
<dbReference type="NCBIfam" id="TIGR01928">
    <property type="entry name" value="menC_lowGC_arch"/>
    <property type="match status" value="1"/>
</dbReference>
<evidence type="ECO:0000256" key="2">
    <source>
        <dbReference type="ARBA" id="ARBA00022723"/>
    </source>
</evidence>
<evidence type="ECO:0000256" key="6">
    <source>
        <dbReference type="NCBIfam" id="TIGR01928"/>
    </source>
</evidence>
<proteinExistence type="predicted"/>
<dbReference type="PANTHER" id="PTHR48073">
    <property type="entry name" value="O-SUCCINYLBENZOATE SYNTHASE-RELATED"/>
    <property type="match status" value="1"/>
</dbReference>
<dbReference type="InterPro" id="IPR029017">
    <property type="entry name" value="Enolase-like_N"/>
</dbReference>
<dbReference type="GO" id="GO:0046872">
    <property type="term" value="F:metal ion binding"/>
    <property type="evidence" value="ECO:0007669"/>
    <property type="project" value="UniProtKB-KW"/>
</dbReference>
<dbReference type="EMBL" id="WMIA01000002">
    <property type="protein sequence ID" value="MTF37949.1"/>
    <property type="molecule type" value="Genomic_DNA"/>
</dbReference>
<dbReference type="SFLD" id="SFLDG00180">
    <property type="entry name" value="muconate_cycloisomerase"/>
    <property type="match status" value="1"/>
</dbReference>
<accession>A0A844GSQ4</accession>
<dbReference type="GO" id="GO:0016854">
    <property type="term" value="F:racemase and epimerase activity"/>
    <property type="evidence" value="ECO:0007669"/>
    <property type="project" value="UniProtKB-ARBA"/>
</dbReference>
<dbReference type="InterPro" id="IPR013341">
    <property type="entry name" value="Mandelate_racemase_N_dom"/>
</dbReference>
<comment type="cofactor">
    <cofactor evidence="1">
        <name>a divalent metal cation</name>
        <dbReference type="ChEBI" id="CHEBI:60240"/>
    </cofactor>
</comment>
<dbReference type="SFLD" id="SFLDS00001">
    <property type="entry name" value="Enolase"/>
    <property type="match status" value="1"/>
</dbReference>
<name>A0A844GSQ4_9CHRO</name>
<dbReference type="UniPathway" id="UPA01057">
    <property type="reaction ID" value="UER00165"/>
</dbReference>
<dbReference type="UniPathway" id="UPA00995"/>
<dbReference type="CDD" id="cd03317">
    <property type="entry name" value="NAAAR"/>
    <property type="match status" value="1"/>
</dbReference>
<dbReference type="Pfam" id="PF02746">
    <property type="entry name" value="MR_MLE_N"/>
    <property type="match status" value="1"/>
</dbReference>
<evidence type="ECO:0000313" key="9">
    <source>
        <dbReference type="Proteomes" id="UP000437131"/>
    </source>
</evidence>
<protein>
    <recommendedName>
        <fullName evidence="5 6">o-succinylbenzoate synthase</fullName>
        <ecNumber evidence="5 6">4.2.1.113</ecNumber>
    </recommendedName>
</protein>
<dbReference type="GO" id="GO:0009234">
    <property type="term" value="P:menaquinone biosynthetic process"/>
    <property type="evidence" value="ECO:0007669"/>
    <property type="project" value="UniProtKB-UniRule"/>
</dbReference>
<dbReference type="InterPro" id="IPR036849">
    <property type="entry name" value="Enolase-like_C_sf"/>
</dbReference>
<dbReference type="AlphaFoldDB" id="A0A844GSQ4"/>
<dbReference type="Gene3D" id="3.20.20.120">
    <property type="entry name" value="Enolase-like C-terminal domain"/>
    <property type="match status" value="1"/>
</dbReference>
<comment type="caution">
    <text evidence="8">The sequence shown here is derived from an EMBL/GenBank/DDBJ whole genome shotgun (WGS) entry which is preliminary data.</text>
</comment>
<dbReference type="InterPro" id="IPR029065">
    <property type="entry name" value="Enolase_C-like"/>
</dbReference>
<evidence type="ECO:0000256" key="5">
    <source>
        <dbReference type="ARBA" id="ARBA00029491"/>
    </source>
</evidence>
<dbReference type="SUPFAM" id="SSF51604">
    <property type="entry name" value="Enolase C-terminal domain-like"/>
    <property type="match status" value="1"/>
</dbReference>
<evidence type="ECO:0000256" key="4">
    <source>
        <dbReference type="ARBA" id="ARBA00023239"/>
    </source>
</evidence>
<dbReference type="GO" id="GO:0043748">
    <property type="term" value="F:O-succinylbenzoate synthase activity"/>
    <property type="evidence" value="ECO:0007669"/>
    <property type="project" value="UniProtKB-EC"/>
</dbReference>
<dbReference type="SMART" id="SM00922">
    <property type="entry name" value="MR_MLE"/>
    <property type="match status" value="1"/>
</dbReference>
<keyword evidence="2" id="KW-0479">Metal-binding</keyword>
<sequence>MKIEEIQIYQLSIPFIRPFQFSNGELCNHDCLIVAVKSEGIIGWGECPVFPIPYYTYETIATASHILKDFLIPQLLGKSIDSLVALNKVFSRVRGHNMAKSCLDAAICDLLARVNSVSLSQFLGGEKKRIQVGVSVSMQDNLIYLLQRIEDYIQQGYQRIKLKIAPNCAIQPLKTIREKYPYLTLMADANSSFSLNDIDLLKALDEFDLLMIEQPLAYDDLLDHAYLQTLIKTPICLDESINNLHDTRVAIALQAGKIINLKPSRVGGISNALQIHDLCQKAGIKLWCGGMLESGIGRATNLHLASLSNFTLPADISATNRYFYEDIIHQVFSLNSSDSTIDVPQGFGIGVDINQKSFNKFVQTCDTYR</sequence>
<feature type="domain" description="Mandelate racemase/muconate lactonizing enzyme C-terminal" evidence="7">
    <location>
        <begin position="142"/>
        <end position="234"/>
    </location>
</feature>
<dbReference type="RefSeq" id="WP_155082795.1">
    <property type="nucleotide sequence ID" value="NZ_WMIA01000002.1"/>
</dbReference>
<dbReference type="GO" id="GO:0042372">
    <property type="term" value="P:phylloquinone biosynthetic process"/>
    <property type="evidence" value="ECO:0007669"/>
    <property type="project" value="UniProtKB-UniPathway"/>
</dbReference>
<dbReference type="Gene3D" id="3.30.390.10">
    <property type="entry name" value="Enolase-like, N-terminal domain"/>
    <property type="match status" value="1"/>
</dbReference>
<dbReference type="SFLD" id="SFLDF00009">
    <property type="entry name" value="o-succinylbenzoate_synthase"/>
    <property type="match status" value="1"/>
</dbReference>
<keyword evidence="4 8" id="KW-0456">Lyase</keyword>
<dbReference type="InterPro" id="IPR013342">
    <property type="entry name" value="Mandelate_racemase_C"/>
</dbReference>
<dbReference type="SUPFAM" id="SSF54826">
    <property type="entry name" value="Enolase N-terminal domain-like"/>
    <property type="match status" value="1"/>
</dbReference>
<gene>
    <name evidence="8" type="primary">menC</name>
    <name evidence="8" type="ORF">GGC33_03300</name>
</gene>